<keyword evidence="1" id="KW-0472">Membrane</keyword>
<accession>A0A6C0DJD0</accession>
<sequence length="220" mass="25196">MKKCPPGVICIENVTIFFIAIVSIVLFYVYFTYFHNNSQTNIRHHKNINNPDQILISQTPNFPYTNLPPLSPFLPPQVPGDVLLDPYVPPLRDERYLIPQINFIPPGTVPINVSSNIGALDTSYRQMGILEPLNNKHNNESLLPLMGRPVFTNRNKWQYYTINNQYNSLKLPLIVKGKSATNEYGVDELNGGERVRIQGLKDVYKVTVYDNDTIKYLPFI</sequence>
<dbReference type="AlphaFoldDB" id="A0A6C0DJD0"/>
<proteinExistence type="predicted"/>
<protein>
    <submittedName>
        <fullName evidence="2">Uncharacterized protein</fullName>
    </submittedName>
</protein>
<evidence type="ECO:0000313" key="2">
    <source>
        <dbReference type="EMBL" id="QHT16384.1"/>
    </source>
</evidence>
<reference evidence="2" key="1">
    <citation type="journal article" date="2020" name="Nature">
        <title>Giant virus diversity and host interactions through global metagenomics.</title>
        <authorList>
            <person name="Schulz F."/>
            <person name="Roux S."/>
            <person name="Paez-Espino D."/>
            <person name="Jungbluth S."/>
            <person name="Walsh D.A."/>
            <person name="Denef V.J."/>
            <person name="McMahon K.D."/>
            <person name="Konstantinidis K.T."/>
            <person name="Eloe-Fadrosh E.A."/>
            <person name="Kyrpides N.C."/>
            <person name="Woyke T."/>
        </authorList>
    </citation>
    <scope>NUCLEOTIDE SEQUENCE</scope>
    <source>
        <strain evidence="2">GVMAG-M-3300023174-182</strain>
    </source>
</reference>
<dbReference type="EMBL" id="MN739622">
    <property type="protein sequence ID" value="QHT16384.1"/>
    <property type="molecule type" value="Genomic_DNA"/>
</dbReference>
<name>A0A6C0DJD0_9ZZZZ</name>
<keyword evidence="1" id="KW-1133">Transmembrane helix</keyword>
<feature type="transmembrane region" description="Helical" evidence="1">
    <location>
        <begin position="7"/>
        <end position="31"/>
    </location>
</feature>
<keyword evidence="1" id="KW-0812">Transmembrane</keyword>
<dbReference type="Pfam" id="PF19059">
    <property type="entry name" value="DUF5755"/>
    <property type="match status" value="1"/>
</dbReference>
<evidence type="ECO:0000256" key="1">
    <source>
        <dbReference type="SAM" id="Phobius"/>
    </source>
</evidence>
<dbReference type="InterPro" id="IPR043929">
    <property type="entry name" value="DUF5755"/>
</dbReference>
<organism evidence="2">
    <name type="scientific">viral metagenome</name>
    <dbReference type="NCBI Taxonomy" id="1070528"/>
    <lineage>
        <taxon>unclassified sequences</taxon>
        <taxon>metagenomes</taxon>
        <taxon>organismal metagenomes</taxon>
    </lineage>
</organism>